<name>A0ACC2LE62_PERAE</name>
<sequence>MLSTEVEDARTPPQPGNMGIETSIVPWEAPEPTRKMPEWLPECWTMKVMARKNGKTARVKNQFYYDLEFHHHTFATDGLMTARRRYKGGPDV</sequence>
<reference evidence="1 2" key="1">
    <citation type="journal article" date="2022" name="Hortic Res">
        <title>A haplotype resolved chromosomal level avocado genome allows analysis of novel avocado genes.</title>
        <authorList>
            <person name="Nath O."/>
            <person name="Fletcher S.J."/>
            <person name="Hayward A."/>
            <person name="Shaw L.M."/>
            <person name="Masouleh A.K."/>
            <person name="Furtado A."/>
            <person name="Henry R.J."/>
            <person name="Mitter N."/>
        </authorList>
    </citation>
    <scope>NUCLEOTIDE SEQUENCE [LARGE SCALE GENOMIC DNA]</scope>
    <source>
        <strain evidence="2">cv. Hass</strain>
    </source>
</reference>
<comment type="caution">
    <text evidence="1">The sequence shown here is derived from an EMBL/GenBank/DDBJ whole genome shotgun (WGS) entry which is preliminary data.</text>
</comment>
<gene>
    <name evidence="1" type="ORF">MRB53_025052</name>
</gene>
<dbReference type="EMBL" id="CM056815">
    <property type="protein sequence ID" value="KAJ8631729.1"/>
    <property type="molecule type" value="Genomic_DNA"/>
</dbReference>
<protein>
    <submittedName>
        <fullName evidence="1">Uncharacterized protein</fullName>
    </submittedName>
</protein>
<keyword evidence="2" id="KW-1185">Reference proteome</keyword>
<evidence type="ECO:0000313" key="1">
    <source>
        <dbReference type="EMBL" id="KAJ8631729.1"/>
    </source>
</evidence>
<organism evidence="1 2">
    <name type="scientific">Persea americana</name>
    <name type="common">Avocado</name>
    <dbReference type="NCBI Taxonomy" id="3435"/>
    <lineage>
        <taxon>Eukaryota</taxon>
        <taxon>Viridiplantae</taxon>
        <taxon>Streptophyta</taxon>
        <taxon>Embryophyta</taxon>
        <taxon>Tracheophyta</taxon>
        <taxon>Spermatophyta</taxon>
        <taxon>Magnoliopsida</taxon>
        <taxon>Magnoliidae</taxon>
        <taxon>Laurales</taxon>
        <taxon>Lauraceae</taxon>
        <taxon>Persea</taxon>
    </lineage>
</organism>
<accession>A0ACC2LE62</accession>
<dbReference type="Proteomes" id="UP001234297">
    <property type="component" value="Chromosome 7"/>
</dbReference>
<evidence type="ECO:0000313" key="2">
    <source>
        <dbReference type="Proteomes" id="UP001234297"/>
    </source>
</evidence>
<proteinExistence type="predicted"/>